<keyword evidence="3" id="KW-0804">Transcription</keyword>
<reference evidence="7 8" key="1">
    <citation type="submission" date="2016-10" db="EMBL/GenBank/DDBJ databases">
        <authorList>
            <person name="de Groot N.N."/>
        </authorList>
    </citation>
    <scope>NUCLEOTIDE SEQUENCE [LARGE SCALE GENOMIC DNA]</scope>
    <source>
        <strain evidence="7 8">ATCC 35958</strain>
    </source>
</reference>
<dbReference type="InterPro" id="IPR001789">
    <property type="entry name" value="Sig_transdc_resp-reg_receiver"/>
</dbReference>
<evidence type="ECO:0000256" key="3">
    <source>
        <dbReference type="ARBA" id="ARBA00023163"/>
    </source>
</evidence>
<protein>
    <submittedName>
        <fullName evidence="7">Two component transcriptional regulator, LuxR family</fullName>
    </submittedName>
</protein>
<feature type="domain" description="Response regulatory" evidence="6">
    <location>
        <begin position="3"/>
        <end position="122"/>
    </location>
</feature>
<dbReference type="SMART" id="SM00421">
    <property type="entry name" value="HTH_LUXR"/>
    <property type="match status" value="1"/>
</dbReference>
<dbReference type="Gene3D" id="3.40.50.2300">
    <property type="match status" value="1"/>
</dbReference>
<dbReference type="OrthoDB" id="9802186at2"/>
<evidence type="ECO:0000256" key="4">
    <source>
        <dbReference type="PROSITE-ProRule" id="PRU00169"/>
    </source>
</evidence>
<dbReference type="PANTHER" id="PTHR44688">
    <property type="entry name" value="DNA-BINDING TRANSCRIPTIONAL ACTIVATOR DEVR_DOSR"/>
    <property type="match status" value="1"/>
</dbReference>
<evidence type="ECO:0000259" key="6">
    <source>
        <dbReference type="PROSITE" id="PS50110"/>
    </source>
</evidence>
<dbReference type="Gene3D" id="1.10.10.10">
    <property type="entry name" value="Winged helix-like DNA-binding domain superfamily/Winged helix DNA-binding domain"/>
    <property type="match status" value="1"/>
</dbReference>
<dbReference type="GO" id="GO:0003677">
    <property type="term" value="F:DNA binding"/>
    <property type="evidence" value="ECO:0007669"/>
    <property type="project" value="UniProtKB-KW"/>
</dbReference>
<evidence type="ECO:0000256" key="1">
    <source>
        <dbReference type="ARBA" id="ARBA00023015"/>
    </source>
</evidence>
<dbReference type="PRINTS" id="PR00038">
    <property type="entry name" value="HTHLUXR"/>
</dbReference>
<keyword evidence="8" id="KW-1185">Reference proteome</keyword>
<dbReference type="SUPFAM" id="SSF52172">
    <property type="entry name" value="CheY-like"/>
    <property type="match status" value="1"/>
</dbReference>
<keyword evidence="1" id="KW-0805">Transcription regulation</keyword>
<organism evidence="7 8">
    <name type="scientific">Giesbergeria anulus</name>
    <dbReference type="NCBI Taxonomy" id="180197"/>
    <lineage>
        <taxon>Bacteria</taxon>
        <taxon>Pseudomonadati</taxon>
        <taxon>Pseudomonadota</taxon>
        <taxon>Betaproteobacteria</taxon>
        <taxon>Burkholderiales</taxon>
        <taxon>Comamonadaceae</taxon>
        <taxon>Giesbergeria</taxon>
    </lineage>
</organism>
<feature type="domain" description="HTH luxR-type" evidence="5">
    <location>
        <begin position="138"/>
        <end position="203"/>
    </location>
</feature>
<dbReference type="CDD" id="cd06170">
    <property type="entry name" value="LuxR_C_like"/>
    <property type="match status" value="1"/>
</dbReference>
<dbReference type="PROSITE" id="PS50043">
    <property type="entry name" value="HTH_LUXR_2"/>
    <property type="match status" value="1"/>
</dbReference>
<dbReference type="InterPro" id="IPR000792">
    <property type="entry name" value="Tscrpt_reg_LuxR_C"/>
</dbReference>
<evidence type="ECO:0000259" key="5">
    <source>
        <dbReference type="PROSITE" id="PS50043"/>
    </source>
</evidence>
<dbReference type="SMART" id="SM00448">
    <property type="entry name" value="REC"/>
    <property type="match status" value="1"/>
</dbReference>
<dbReference type="SUPFAM" id="SSF46894">
    <property type="entry name" value="C-terminal effector domain of the bipartite response regulators"/>
    <property type="match status" value="1"/>
</dbReference>
<dbReference type="InterPro" id="IPR036388">
    <property type="entry name" value="WH-like_DNA-bd_sf"/>
</dbReference>
<dbReference type="AlphaFoldDB" id="A0A1H9HZ40"/>
<dbReference type="GO" id="GO:0006355">
    <property type="term" value="P:regulation of DNA-templated transcription"/>
    <property type="evidence" value="ECO:0007669"/>
    <property type="project" value="InterPro"/>
</dbReference>
<sequence>MSTIFLCDDDAGVSGALSFLLRQYGFEVRAYSSGPELLAALDALLPPVRGVFLLDVRMEPMSGPQVHEQLLQRGLRQRNPVIFLTGHGDIPMAVAAMARGALNFVEKPYTDDSLIAILRDALALEAQWQAAAKRSQFLQSLVESLTPQQRRVAVLVAAGDLNKVIAAKLNVSERMVEVHRAKVFEKLGVDSAAALATTVADIRACGLELSPPEAA</sequence>
<keyword evidence="4" id="KW-0597">Phosphoprotein</keyword>
<evidence type="ECO:0000256" key="2">
    <source>
        <dbReference type="ARBA" id="ARBA00023125"/>
    </source>
</evidence>
<dbReference type="PANTHER" id="PTHR44688:SF16">
    <property type="entry name" value="DNA-BINDING TRANSCRIPTIONAL ACTIVATOR DEVR_DOSR"/>
    <property type="match status" value="1"/>
</dbReference>
<gene>
    <name evidence="7" type="ORF">SAMN02982919_00961</name>
</gene>
<dbReference type="STRING" id="180197.SAMN02982919_00961"/>
<dbReference type="Pfam" id="PF00072">
    <property type="entry name" value="Response_reg"/>
    <property type="match status" value="1"/>
</dbReference>
<dbReference type="RefSeq" id="WP_091453667.1">
    <property type="nucleotide sequence ID" value="NZ_FOGD01000002.1"/>
</dbReference>
<dbReference type="Pfam" id="PF00196">
    <property type="entry name" value="GerE"/>
    <property type="match status" value="1"/>
</dbReference>
<proteinExistence type="predicted"/>
<feature type="modified residue" description="4-aspartylphosphate" evidence="4">
    <location>
        <position position="55"/>
    </location>
</feature>
<dbReference type="EMBL" id="FOGD01000002">
    <property type="protein sequence ID" value="SEQ67452.1"/>
    <property type="molecule type" value="Genomic_DNA"/>
</dbReference>
<evidence type="ECO:0000313" key="7">
    <source>
        <dbReference type="EMBL" id="SEQ67452.1"/>
    </source>
</evidence>
<name>A0A1H9HZ40_9BURK</name>
<keyword evidence="2" id="KW-0238">DNA-binding</keyword>
<evidence type="ECO:0000313" key="8">
    <source>
        <dbReference type="Proteomes" id="UP000199766"/>
    </source>
</evidence>
<dbReference type="Proteomes" id="UP000199766">
    <property type="component" value="Unassembled WGS sequence"/>
</dbReference>
<dbReference type="InterPro" id="IPR016032">
    <property type="entry name" value="Sig_transdc_resp-reg_C-effctor"/>
</dbReference>
<accession>A0A1H9HZ40</accession>
<dbReference type="InterPro" id="IPR011006">
    <property type="entry name" value="CheY-like_superfamily"/>
</dbReference>
<dbReference type="GO" id="GO:0000160">
    <property type="term" value="P:phosphorelay signal transduction system"/>
    <property type="evidence" value="ECO:0007669"/>
    <property type="project" value="InterPro"/>
</dbReference>
<dbReference type="PROSITE" id="PS50110">
    <property type="entry name" value="RESPONSE_REGULATORY"/>
    <property type="match status" value="1"/>
</dbReference>